<dbReference type="InterPro" id="IPR037006">
    <property type="entry name" value="CheA-like_homodim_sf"/>
</dbReference>
<dbReference type="PRINTS" id="PR00344">
    <property type="entry name" value="BCTRLSENSOR"/>
</dbReference>
<dbReference type="GO" id="GO:0006935">
    <property type="term" value="P:chemotaxis"/>
    <property type="evidence" value="ECO:0007669"/>
    <property type="project" value="UniProtKB-KW"/>
</dbReference>
<dbReference type="EC" id="2.7.13.3" evidence="2"/>
<dbReference type="Proteomes" id="UP000053326">
    <property type="component" value="Unassembled WGS sequence"/>
</dbReference>
<keyword evidence="10" id="KW-0902">Two-component regulatory system</keyword>
<dbReference type="Gene3D" id="3.30.565.10">
    <property type="entry name" value="Histidine kinase-like ATPase, C-terminal domain"/>
    <property type="match status" value="1"/>
</dbReference>
<dbReference type="SMART" id="SM01231">
    <property type="entry name" value="H-kinase_dim"/>
    <property type="match status" value="1"/>
</dbReference>
<dbReference type="OMA" id="NELVECC"/>
<dbReference type="InterPro" id="IPR036061">
    <property type="entry name" value="CheW-like_dom_sf"/>
</dbReference>
<evidence type="ECO:0000313" key="16">
    <source>
        <dbReference type="EMBL" id="KUK35843.1"/>
    </source>
</evidence>
<gene>
    <name evidence="16" type="ORF">XD66_1450</name>
</gene>
<evidence type="ECO:0000256" key="3">
    <source>
        <dbReference type="ARBA" id="ARBA00021495"/>
    </source>
</evidence>
<dbReference type="Pfam" id="PF07194">
    <property type="entry name" value="P2"/>
    <property type="match status" value="1"/>
</dbReference>
<evidence type="ECO:0000259" key="14">
    <source>
        <dbReference type="PROSITE" id="PS50851"/>
    </source>
</evidence>
<feature type="compositionally biased region" description="Polar residues" evidence="12">
    <location>
        <begin position="271"/>
        <end position="283"/>
    </location>
</feature>
<dbReference type="GO" id="GO:0005524">
    <property type="term" value="F:ATP binding"/>
    <property type="evidence" value="ECO:0007669"/>
    <property type="project" value="UniProtKB-KW"/>
</dbReference>
<dbReference type="SMART" id="SM00387">
    <property type="entry name" value="HATPase_c"/>
    <property type="match status" value="1"/>
</dbReference>
<dbReference type="GO" id="GO:0000155">
    <property type="term" value="F:phosphorelay sensor kinase activity"/>
    <property type="evidence" value="ECO:0007669"/>
    <property type="project" value="InterPro"/>
</dbReference>
<proteinExistence type="predicted"/>
<dbReference type="PANTHER" id="PTHR43395">
    <property type="entry name" value="SENSOR HISTIDINE KINASE CHEA"/>
    <property type="match status" value="1"/>
</dbReference>
<evidence type="ECO:0000256" key="1">
    <source>
        <dbReference type="ARBA" id="ARBA00000085"/>
    </source>
</evidence>
<evidence type="ECO:0000256" key="11">
    <source>
        <dbReference type="PROSITE-ProRule" id="PRU00110"/>
    </source>
</evidence>
<organism evidence="16 17">
    <name type="scientific">Thermacetogenium phaeum</name>
    <dbReference type="NCBI Taxonomy" id="85874"/>
    <lineage>
        <taxon>Bacteria</taxon>
        <taxon>Bacillati</taxon>
        <taxon>Bacillota</taxon>
        <taxon>Clostridia</taxon>
        <taxon>Thermoanaerobacterales</taxon>
        <taxon>Thermoanaerobacteraceae</taxon>
        <taxon>Thermacetogenium</taxon>
    </lineage>
</organism>
<dbReference type="InterPro" id="IPR051315">
    <property type="entry name" value="Bact_Chemotaxis_CheA"/>
</dbReference>
<dbReference type="GO" id="GO:0005737">
    <property type="term" value="C:cytoplasm"/>
    <property type="evidence" value="ECO:0007669"/>
    <property type="project" value="InterPro"/>
</dbReference>
<comment type="caution">
    <text evidence="16">The sequence shown here is derived from an EMBL/GenBank/DDBJ whole genome shotgun (WGS) entry which is preliminary data.</text>
</comment>
<feature type="domain" description="CheW-like" evidence="14">
    <location>
        <begin position="540"/>
        <end position="670"/>
    </location>
</feature>
<dbReference type="SUPFAM" id="SSF55874">
    <property type="entry name" value="ATPase domain of HSP90 chaperone/DNA topoisomerase II/histidine kinase"/>
    <property type="match status" value="1"/>
</dbReference>
<keyword evidence="7" id="KW-0547">Nucleotide-binding</keyword>
<feature type="domain" description="Histidine kinase" evidence="13">
    <location>
        <begin position="294"/>
        <end position="538"/>
    </location>
</feature>
<reference evidence="17" key="1">
    <citation type="journal article" date="2015" name="MBio">
        <title>Genome-Resolved Metagenomic Analysis Reveals Roles for Candidate Phyla and Other Microbial Community Members in Biogeochemical Transformations in Oil Reservoirs.</title>
        <authorList>
            <person name="Hu P."/>
            <person name="Tom L."/>
            <person name="Singh A."/>
            <person name="Thomas B.C."/>
            <person name="Baker B.J."/>
            <person name="Piceno Y.M."/>
            <person name="Andersen G.L."/>
            <person name="Banfield J.F."/>
        </authorList>
    </citation>
    <scope>NUCLEOTIDE SEQUENCE [LARGE SCALE GENOMIC DNA]</scope>
</reference>
<feature type="domain" description="HPt" evidence="15">
    <location>
        <begin position="1"/>
        <end position="103"/>
    </location>
</feature>
<dbReference type="PROSITE" id="PS50851">
    <property type="entry name" value="CHEW"/>
    <property type="match status" value="1"/>
</dbReference>
<evidence type="ECO:0000256" key="7">
    <source>
        <dbReference type="ARBA" id="ARBA00022741"/>
    </source>
</evidence>
<dbReference type="PANTHER" id="PTHR43395:SF1">
    <property type="entry name" value="CHEMOTAXIS PROTEIN CHEA"/>
    <property type="match status" value="1"/>
</dbReference>
<keyword evidence="5 11" id="KW-0597">Phosphoprotein</keyword>
<comment type="catalytic activity">
    <reaction evidence="1">
        <text>ATP + protein L-histidine = ADP + protein N-phospho-L-histidine.</text>
        <dbReference type="EC" id="2.7.13.3"/>
    </reaction>
</comment>
<dbReference type="PROSITE" id="PS50894">
    <property type="entry name" value="HPT"/>
    <property type="match status" value="1"/>
</dbReference>
<dbReference type="InterPro" id="IPR004358">
    <property type="entry name" value="Sig_transdc_His_kin-like_C"/>
</dbReference>
<dbReference type="SUPFAM" id="SSF47384">
    <property type="entry name" value="Homodimeric domain of signal transducing histidine kinase"/>
    <property type="match status" value="1"/>
</dbReference>
<dbReference type="SMART" id="SM00260">
    <property type="entry name" value="CheW"/>
    <property type="match status" value="1"/>
</dbReference>
<dbReference type="SUPFAM" id="SSF50341">
    <property type="entry name" value="CheW-like"/>
    <property type="match status" value="1"/>
</dbReference>
<evidence type="ECO:0000256" key="6">
    <source>
        <dbReference type="ARBA" id="ARBA00022679"/>
    </source>
</evidence>
<feature type="modified residue" description="Phosphohistidine" evidence="11">
    <location>
        <position position="46"/>
    </location>
</feature>
<dbReference type="EMBL" id="LGFO01000238">
    <property type="protein sequence ID" value="KUK35843.1"/>
    <property type="molecule type" value="Genomic_DNA"/>
</dbReference>
<protein>
    <recommendedName>
        <fullName evidence="3">Chemotaxis protein CheA</fullName>
        <ecNumber evidence="2">2.7.13.3</ecNumber>
    </recommendedName>
</protein>
<dbReference type="SUPFAM" id="SSF47226">
    <property type="entry name" value="Histidine-containing phosphotransfer domain, HPT domain"/>
    <property type="match status" value="1"/>
</dbReference>
<keyword evidence="9" id="KW-0067">ATP-binding</keyword>
<name>A0A117LB23_9THEO</name>
<dbReference type="InterPro" id="IPR037052">
    <property type="entry name" value="CheA-like_P2_sf"/>
</dbReference>
<dbReference type="Pfam" id="PF02518">
    <property type="entry name" value="HATPase_c"/>
    <property type="match status" value="1"/>
</dbReference>
<keyword evidence="8 16" id="KW-0418">Kinase</keyword>
<dbReference type="Gene3D" id="2.30.30.40">
    <property type="entry name" value="SH3 Domains"/>
    <property type="match status" value="1"/>
</dbReference>
<evidence type="ECO:0000256" key="2">
    <source>
        <dbReference type="ARBA" id="ARBA00012438"/>
    </source>
</evidence>
<dbReference type="Pfam" id="PF02895">
    <property type="entry name" value="H-kinase_dim"/>
    <property type="match status" value="1"/>
</dbReference>
<keyword evidence="6" id="KW-0808">Transferase</keyword>
<sequence length="670" mass="74168">MDLSHYIDLFIAEANEHLESLNNNLLQLEKNPDDTGILNEIFRTAHTLKGMAATMGFERITSLSHEMENALALFKNGKLAVTPEVIDLLLKCLDNLAEMLKGVEERREDTGFSPELLTALREIAASGEAAPSFSQEGSASEGEMEFNEYEKSVLNSARQSDYIPYRIKIDLAPETVMKSVRAYMVFRCLEDFGQIIKCLPPVQDLEEEKFDNSFQVVLVSRHEEREIIEALEGISEVRVGTIERLTGDDSCGASKTEDAGNKRLSGAPSVSVRSGQNSSQDNFTSHSLHLKTVRVESERLDDLMNLVGELVINKTRLEQIGSTHHLTDLLDAIEQMGRLIADLQTIVMKVRMVPVGQVFNRFPRMVRDLSRELNKDVSFIMEGEETELDRTLIDEIGEPLVHLIRNALDHGIETIEERTAKGKPATALLRLAARQEGNNVIIEVEDDGAGMDLGAIREKAVSKGFLTPKEAELLGDKEVLNVIFQPGFSTCDAVNDISGRGVGMDVVKSKIESLNGHVDIETRKGRGTKVKIVLPLTLAIIQALLVTVGEEHYAIPLNYIDETTFIFPDQIKKVQNQEVMLLRGSVLPLIRLDQRLDVPVVKKTAEDELYVVVVRKEERRVGLIVDHLIGQQEIVIKSLGSLLAGIPGIAGATILGNGQVSVILDIDSLI</sequence>
<dbReference type="Gene3D" id="1.10.287.560">
    <property type="entry name" value="Histidine kinase CheA-like, homodimeric domain"/>
    <property type="match status" value="1"/>
</dbReference>
<evidence type="ECO:0000256" key="12">
    <source>
        <dbReference type="SAM" id="MobiDB-lite"/>
    </source>
</evidence>
<keyword evidence="4" id="KW-0145">Chemotaxis</keyword>
<dbReference type="CDD" id="cd16916">
    <property type="entry name" value="HATPase_CheA-like"/>
    <property type="match status" value="1"/>
</dbReference>
<evidence type="ECO:0000256" key="5">
    <source>
        <dbReference type="ARBA" id="ARBA00022553"/>
    </source>
</evidence>
<evidence type="ECO:0000256" key="9">
    <source>
        <dbReference type="ARBA" id="ARBA00022840"/>
    </source>
</evidence>
<dbReference type="SMART" id="SM00073">
    <property type="entry name" value="HPT"/>
    <property type="match status" value="1"/>
</dbReference>
<dbReference type="FunFam" id="2.30.30.40:FF:000048">
    <property type="entry name" value="Chemotaxis protein CheA, putative"/>
    <property type="match status" value="1"/>
</dbReference>
<evidence type="ECO:0000313" key="17">
    <source>
        <dbReference type="Proteomes" id="UP000053326"/>
    </source>
</evidence>
<dbReference type="InterPro" id="IPR008207">
    <property type="entry name" value="Sig_transdc_His_kin_Hpt_dom"/>
</dbReference>
<dbReference type="InterPro" id="IPR002545">
    <property type="entry name" value="CheW-lke_dom"/>
</dbReference>
<dbReference type="Pfam" id="PF01584">
    <property type="entry name" value="CheW"/>
    <property type="match status" value="1"/>
</dbReference>
<dbReference type="PATRIC" id="fig|85874.4.peg.1092"/>
<evidence type="ECO:0000256" key="10">
    <source>
        <dbReference type="ARBA" id="ARBA00023012"/>
    </source>
</evidence>
<dbReference type="CDD" id="cd00731">
    <property type="entry name" value="CheA_reg"/>
    <property type="match status" value="1"/>
</dbReference>
<evidence type="ECO:0000259" key="15">
    <source>
        <dbReference type="PROSITE" id="PS50894"/>
    </source>
</evidence>
<dbReference type="InterPro" id="IPR036641">
    <property type="entry name" value="HPT_dom_sf"/>
</dbReference>
<dbReference type="AlphaFoldDB" id="A0A117LB23"/>
<dbReference type="InterPro" id="IPR036890">
    <property type="entry name" value="HATPase_C_sf"/>
</dbReference>
<evidence type="ECO:0000256" key="8">
    <source>
        <dbReference type="ARBA" id="ARBA00022777"/>
    </source>
</evidence>
<dbReference type="InterPro" id="IPR035891">
    <property type="entry name" value="CheY-binding_CheA"/>
</dbReference>
<dbReference type="InterPro" id="IPR010808">
    <property type="entry name" value="CheA_P2-bd"/>
</dbReference>
<dbReference type="Pfam" id="PF01627">
    <property type="entry name" value="Hpt"/>
    <property type="match status" value="1"/>
</dbReference>
<dbReference type="SUPFAM" id="SSF55052">
    <property type="entry name" value="CheY-binding domain of CheA"/>
    <property type="match status" value="1"/>
</dbReference>
<dbReference type="FunFam" id="3.30.565.10:FF:000016">
    <property type="entry name" value="Chemotaxis protein CheA, putative"/>
    <property type="match status" value="1"/>
</dbReference>
<evidence type="ECO:0000259" key="13">
    <source>
        <dbReference type="PROSITE" id="PS50109"/>
    </source>
</evidence>
<accession>A0A117LB23</accession>
<feature type="region of interest" description="Disordered" evidence="12">
    <location>
        <begin position="248"/>
        <end position="283"/>
    </location>
</feature>
<dbReference type="Gene3D" id="1.20.120.160">
    <property type="entry name" value="HPT domain"/>
    <property type="match status" value="1"/>
</dbReference>
<dbReference type="CDD" id="cd00088">
    <property type="entry name" value="HPT"/>
    <property type="match status" value="1"/>
</dbReference>
<evidence type="ECO:0000256" key="4">
    <source>
        <dbReference type="ARBA" id="ARBA00022500"/>
    </source>
</evidence>
<dbReference type="InterPro" id="IPR005467">
    <property type="entry name" value="His_kinase_dom"/>
</dbReference>
<dbReference type="InterPro" id="IPR036097">
    <property type="entry name" value="HisK_dim/P_sf"/>
</dbReference>
<dbReference type="PROSITE" id="PS50109">
    <property type="entry name" value="HIS_KIN"/>
    <property type="match status" value="1"/>
</dbReference>
<dbReference type="InterPro" id="IPR003594">
    <property type="entry name" value="HATPase_dom"/>
</dbReference>
<dbReference type="Gene3D" id="3.30.70.1110">
    <property type="entry name" value="Histidine kinase CheA-like, P2 response regulator-binding domain"/>
    <property type="match status" value="1"/>
</dbReference>
<dbReference type="InterPro" id="IPR004105">
    <property type="entry name" value="CheA-like_dim"/>
</dbReference>